<feature type="transmembrane region" description="Helical" evidence="1">
    <location>
        <begin position="269"/>
        <end position="290"/>
    </location>
</feature>
<keyword evidence="1" id="KW-0812">Transmembrane</keyword>
<evidence type="ECO:0000313" key="2">
    <source>
        <dbReference type="EMBL" id="BAS01410.1"/>
    </source>
</evidence>
<feature type="transmembrane region" description="Helical" evidence="1">
    <location>
        <begin position="311"/>
        <end position="330"/>
    </location>
</feature>
<organism evidence="2">
    <name type="scientific">Lotharella vacuolata</name>
    <dbReference type="NCBI Taxonomy" id="74820"/>
    <lineage>
        <taxon>Eukaryota</taxon>
        <taxon>Sar</taxon>
        <taxon>Rhizaria</taxon>
        <taxon>Cercozoa</taxon>
        <taxon>Chlorarachniophyceae</taxon>
        <taxon>Lotharella</taxon>
    </lineage>
</organism>
<sequence length="373" mass="45864">MKSYNRLDVSNCNYYYRILVHIKQYNINLYNFPLKIYTNKLETKLYSLLVNGEIIVWNLIKKINIIVIKTKSSITSFFFNSHDRIIFFISSKNNYFRFSINFLEKIYLKSKIINHIIIIFFFKKKEKILLISVDFYLYFCHIKNNTMVATEILRVSVSYKRYNFLAYDNDEFFYKKYYQKNKKKFTKKIINYNSFYINNQHWINNRFLLAKSDIILNNFRFTAFLKYDVYFGCDYNIEVKTKILTRKFKKFLMQLLWYLITKKSKKKMFLIYKPLITRHYLNLFVILSCSKTKAYKGKILKYFFEVFYKKLLYENLLLSSIIFLEIIIFFSKELTHKFNVFTKWSWGIFYILHRKWFCMEIFNNILKVLIYGN</sequence>
<geneLocation type="nucleomorph" evidence="2"/>
<keyword evidence="1" id="KW-1133">Transmembrane helix</keyword>
<dbReference type="InterPro" id="IPR036322">
    <property type="entry name" value="WD40_repeat_dom_sf"/>
</dbReference>
<dbReference type="SUPFAM" id="SSF50978">
    <property type="entry name" value="WD40 repeat-like"/>
    <property type="match status" value="1"/>
</dbReference>
<name>A0A0H5BJW0_9EUKA</name>
<keyword evidence="2" id="KW-0542">Nucleomorph</keyword>
<protein>
    <submittedName>
        <fullName evidence="2">Uncharacterized protein</fullName>
    </submittedName>
</protein>
<dbReference type="AlphaFoldDB" id="A0A0H5BJW0"/>
<keyword evidence="1" id="KW-0472">Membrane</keyword>
<proteinExistence type="predicted"/>
<evidence type="ECO:0000256" key="1">
    <source>
        <dbReference type="SAM" id="Phobius"/>
    </source>
</evidence>
<dbReference type="EMBL" id="AB996599">
    <property type="protein sequence ID" value="BAS01410.1"/>
    <property type="molecule type" value="Genomic_DNA"/>
</dbReference>
<reference evidence="2" key="1">
    <citation type="journal article" date="2015" name="Genome Biol. Evol.">
        <title>Nucleomorph Genome Sequences of Two Chlorarachniophytes, Amorphochlora amoebiformis and Lotharella vacuolata.</title>
        <authorList>
            <person name="Suzuki S."/>
            <person name="Shirato S."/>
            <person name="Hirakawa Y."/>
            <person name="Ishida K."/>
        </authorList>
    </citation>
    <scope>NUCLEOTIDE SEQUENCE</scope>
    <source>
        <strain evidence="2">CCMP240</strain>
    </source>
</reference>
<accession>A0A0H5BJW0</accession>